<sequence>MTSRCESFYTTWIAYFDVPTTIAIDQATLLIPSYFKIITRKANTHHCVPFSKQCGERNEIPPSNKSSNHLPRQMKNKQILPNILLGPPAGLKETLNSTSAELEYVKCMPGEFFIAT</sequence>
<evidence type="ECO:0000313" key="1">
    <source>
        <dbReference type="EMBL" id="GFQ90296.1"/>
    </source>
</evidence>
<dbReference type="EMBL" id="BMAO01033536">
    <property type="protein sequence ID" value="GFQ90296.1"/>
    <property type="molecule type" value="Genomic_DNA"/>
</dbReference>
<comment type="caution">
    <text evidence="1">The sequence shown here is derived from an EMBL/GenBank/DDBJ whole genome shotgun (WGS) entry which is preliminary data.</text>
</comment>
<organism evidence="1 2">
    <name type="scientific">Trichonephila clavata</name>
    <name type="common">Joro spider</name>
    <name type="synonym">Nephila clavata</name>
    <dbReference type="NCBI Taxonomy" id="2740835"/>
    <lineage>
        <taxon>Eukaryota</taxon>
        <taxon>Metazoa</taxon>
        <taxon>Ecdysozoa</taxon>
        <taxon>Arthropoda</taxon>
        <taxon>Chelicerata</taxon>
        <taxon>Arachnida</taxon>
        <taxon>Araneae</taxon>
        <taxon>Araneomorphae</taxon>
        <taxon>Entelegynae</taxon>
        <taxon>Araneoidea</taxon>
        <taxon>Nephilidae</taxon>
        <taxon>Trichonephila</taxon>
    </lineage>
</organism>
<accession>A0A8X6FWC5</accession>
<keyword evidence="2" id="KW-1185">Reference proteome</keyword>
<dbReference type="Proteomes" id="UP000887116">
    <property type="component" value="Unassembled WGS sequence"/>
</dbReference>
<name>A0A8X6FWC5_TRICU</name>
<gene>
    <name evidence="1" type="ORF">TNCT_630811</name>
</gene>
<evidence type="ECO:0000313" key="2">
    <source>
        <dbReference type="Proteomes" id="UP000887116"/>
    </source>
</evidence>
<dbReference type="AlphaFoldDB" id="A0A8X6FWC5"/>
<proteinExistence type="predicted"/>
<reference evidence="1" key="1">
    <citation type="submission" date="2020-07" db="EMBL/GenBank/DDBJ databases">
        <title>Multicomponent nature underlies the extraordinary mechanical properties of spider dragline silk.</title>
        <authorList>
            <person name="Kono N."/>
            <person name="Nakamura H."/>
            <person name="Mori M."/>
            <person name="Yoshida Y."/>
            <person name="Ohtoshi R."/>
            <person name="Malay A.D."/>
            <person name="Moran D.A.P."/>
            <person name="Tomita M."/>
            <person name="Numata K."/>
            <person name="Arakawa K."/>
        </authorList>
    </citation>
    <scope>NUCLEOTIDE SEQUENCE</scope>
</reference>
<protein>
    <submittedName>
        <fullName evidence="1">Uncharacterized protein</fullName>
    </submittedName>
</protein>